<protein>
    <recommendedName>
        <fullName evidence="4">DUF2752 domain-containing protein</fullName>
    </recommendedName>
</protein>
<evidence type="ECO:0000313" key="3">
    <source>
        <dbReference type="Proteomes" id="UP000636004"/>
    </source>
</evidence>
<keyword evidence="1" id="KW-0472">Membrane</keyword>
<feature type="transmembrane region" description="Helical" evidence="1">
    <location>
        <begin position="69"/>
        <end position="87"/>
    </location>
</feature>
<proteinExistence type="predicted"/>
<comment type="caution">
    <text evidence="2">The sequence shown here is derived from an EMBL/GenBank/DDBJ whole genome shotgun (WGS) entry which is preliminary data.</text>
</comment>
<feature type="transmembrane region" description="Helical" evidence="1">
    <location>
        <begin position="39"/>
        <end position="57"/>
    </location>
</feature>
<dbReference type="InterPro" id="IPR021215">
    <property type="entry name" value="DUF2752"/>
</dbReference>
<dbReference type="EMBL" id="BMWZ01000006">
    <property type="protein sequence ID" value="GGZ86824.1"/>
    <property type="molecule type" value="Genomic_DNA"/>
</dbReference>
<name>A0A918VC33_9FLAO</name>
<dbReference type="AlphaFoldDB" id="A0A918VC33"/>
<dbReference type="Proteomes" id="UP000636004">
    <property type="component" value="Unassembled WGS sequence"/>
</dbReference>
<dbReference type="RefSeq" id="WP_189361424.1">
    <property type="nucleotide sequence ID" value="NZ_BMWZ01000006.1"/>
</dbReference>
<keyword evidence="1" id="KW-1133">Transmembrane helix</keyword>
<evidence type="ECO:0008006" key="4">
    <source>
        <dbReference type="Google" id="ProtNLM"/>
    </source>
</evidence>
<dbReference type="Pfam" id="PF10825">
    <property type="entry name" value="DUF2752"/>
    <property type="match status" value="1"/>
</dbReference>
<reference evidence="2" key="1">
    <citation type="journal article" date="2014" name="Int. J. Syst. Evol. Microbiol.">
        <title>Complete genome sequence of Corynebacterium casei LMG S-19264T (=DSM 44701T), isolated from a smear-ripened cheese.</title>
        <authorList>
            <consortium name="US DOE Joint Genome Institute (JGI-PGF)"/>
            <person name="Walter F."/>
            <person name="Albersmeier A."/>
            <person name="Kalinowski J."/>
            <person name="Ruckert C."/>
        </authorList>
    </citation>
    <scope>NUCLEOTIDE SEQUENCE</scope>
    <source>
        <strain evidence="2">KCTC 12710</strain>
    </source>
</reference>
<organism evidence="2 3">
    <name type="scientific">Algibacter mikhailovii</name>
    <dbReference type="NCBI Taxonomy" id="425498"/>
    <lineage>
        <taxon>Bacteria</taxon>
        <taxon>Pseudomonadati</taxon>
        <taxon>Bacteroidota</taxon>
        <taxon>Flavobacteriia</taxon>
        <taxon>Flavobacteriales</taxon>
        <taxon>Flavobacteriaceae</taxon>
        <taxon>Algibacter</taxon>
    </lineage>
</organism>
<accession>A0A918VC33</accession>
<keyword evidence="1" id="KW-0812">Transmembrane</keyword>
<sequence>MEEFMLPCLNKKLLGFECFGCGIQRSIALILEGEFVGAFHMYPAIYSLTVLFVLILINYFQNFKWGSKIITILAILNAVIIVTSFFIKNFIIN</sequence>
<evidence type="ECO:0000313" key="2">
    <source>
        <dbReference type="EMBL" id="GGZ86824.1"/>
    </source>
</evidence>
<reference evidence="2" key="2">
    <citation type="submission" date="2020-09" db="EMBL/GenBank/DDBJ databases">
        <authorList>
            <person name="Sun Q."/>
            <person name="Kim S."/>
        </authorList>
    </citation>
    <scope>NUCLEOTIDE SEQUENCE</scope>
    <source>
        <strain evidence="2">KCTC 12710</strain>
    </source>
</reference>
<keyword evidence="3" id="KW-1185">Reference proteome</keyword>
<gene>
    <name evidence="2" type="ORF">GCM10007028_26150</name>
</gene>
<evidence type="ECO:0000256" key="1">
    <source>
        <dbReference type="SAM" id="Phobius"/>
    </source>
</evidence>